<dbReference type="CDD" id="cd02809">
    <property type="entry name" value="alpha_hydroxyacid_oxid_FMN"/>
    <property type="match status" value="1"/>
</dbReference>
<dbReference type="GO" id="GO:0004459">
    <property type="term" value="F:L-lactate dehydrogenase (NAD+) activity"/>
    <property type="evidence" value="ECO:0007669"/>
    <property type="project" value="TreeGrafter"/>
</dbReference>
<protein>
    <submittedName>
        <fullName evidence="9">(S)-mandelate dehydrogenase</fullName>
    </submittedName>
</protein>
<dbReference type="STRING" id="416943.SAMN05445871_1849"/>
<feature type="binding site" evidence="7">
    <location>
        <position position="289"/>
    </location>
    <ligand>
        <name>glyoxylate</name>
        <dbReference type="ChEBI" id="CHEBI:36655"/>
    </ligand>
</feature>
<dbReference type="GO" id="GO:0010181">
    <property type="term" value="F:FMN binding"/>
    <property type="evidence" value="ECO:0007669"/>
    <property type="project" value="InterPro"/>
</dbReference>
<reference evidence="10" key="1">
    <citation type="submission" date="2016-10" db="EMBL/GenBank/DDBJ databases">
        <authorList>
            <person name="Varghese N."/>
            <person name="Submissions S."/>
        </authorList>
    </citation>
    <scope>NUCLEOTIDE SEQUENCE [LARGE SCALE GENOMIC DNA]</scope>
    <source>
        <strain evidence="10">LMG 26416</strain>
    </source>
</reference>
<dbReference type="Proteomes" id="UP000199120">
    <property type="component" value="Unassembled WGS sequence"/>
</dbReference>
<dbReference type="InterPro" id="IPR000262">
    <property type="entry name" value="FMN-dep_DH"/>
</dbReference>
<evidence type="ECO:0000256" key="1">
    <source>
        <dbReference type="ARBA" id="ARBA00001917"/>
    </source>
</evidence>
<dbReference type="PANTHER" id="PTHR10578">
    <property type="entry name" value="S -2-HYDROXY-ACID OXIDASE-RELATED"/>
    <property type="match status" value="1"/>
</dbReference>
<dbReference type="Gene3D" id="3.20.20.70">
    <property type="entry name" value="Aldolase class I"/>
    <property type="match status" value="1"/>
</dbReference>
<dbReference type="RefSeq" id="WP_090544216.1">
    <property type="nucleotide sequence ID" value="NZ_FNSR01000001.1"/>
</dbReference>
<name>A0A1H7J5T2_9BURK</name>
<dbReference type="InterPro" id="IPR008259">
    <property type="entry name" value="FMN_hydac_DH_AS"/>
</dbReference>
<dbReference type="GO" id="GO:0009060">
    <property type="term" value="P:aerobic respiration"/>
    <property type="evidence" value="ECO:0007669"/>
    <property type="project" value="TreeGrafter"/>
</dbReference>
<dbReference type="PROSITE" id="PS00557">
    <property type="entry name" value="FMN_HYDROXY_ACID_DH_1"/>
    <property type="match status" value="1"/>
</dbReference>
<feature type="binding site" evidence="7">
    <location>
        <begin position="320"/>
        <end position="324"/>
    </location>
    <ligand>
        <name>FMN</name>
        <dbReference type="ChEBI" id="CHEBI:58210"/>
    </ligand>
</feature>
<feature type="binding site" evidence="7">
    <location>
        <begin position="91"/>
        <end position="93"/>
    </location>
    <ligand>
        <name>FMN</name>
        <dbReference type="ChEBI" id="CHEBI:58210"/>
    </ligand>
</feature>
<gene>
    <name evidence="9" type="ORF">SAMN05192542_103154</name>
</gene>
<feature type="binding site" evidence="7">
    <location>
        <position position="169"/>
    </location>
    <ligand>
        <name>FMN</name>
        <dbReference type="ChEBI" id="CHEBI:58210"/>
    </ligand>
</feature>
<dbReference type="OrthoDB" id="9770452at2"/>
<feature type="binding site" evidence="7">
    <location>
        <position position="120"/>
    </location>
    <ligand>
        <name>FMN</name>
        <dbReference type="ChEBI" id="CHEBI:58210"/>
    </ligand>
</feature>
<dbReference type="FunFam" id="3.20.20.70:FF:000029">
    <property type="entry name" value="L-lactate dehydrogenase"/>
    <property type="match status" value="1"/>
</dbReference>
<feature type="binding site" evidence="7">
    <location>
        <position position="292"/>
    </location>
    <ligand>
        <name>glyoxylate</name>
        <dbReference type="ChEBI" id="CHEBI:36655"/>
    </ligand>
</feature>
<proteinExistence type="inferred from homology"/>
<dbReference type="GO" id="GO:0005886">
    <property type="term" value="C:plasma membrane"/>
    <property type="evidence" value="ECO:0007669"/>
    <property type="project" value="TreeGrafter"/>
</dbReference>
<organism evidence="9 10">
    <name type="scientific">Paraburkholderia caballeronis</name>
    <dbReference type="NCBI Taxonomy" id="416943"/>
    <lineage>
        <taxon>Bacteria</taxon>
        <taxon>Pseudomonadati</taxon>
        <taxon>Pseudomonadota</taxon>
        <taxon>Betaproteobacteria</taxon>
        <taxon>Burkholderiales</taxon>
        <taxon>Burkholderiaceae</taxon>
        <taxon>Paraburkholderia</taxon>
    </lineage>
</organism>
<dbReference type="InterPro" id="IPR013785">
    <property type="entry name" value="Aldolase_TIM"/>
</dbReference>
<dbReference type="PIRSF" id="PIRSF000138">
    <property type="entry name" value="Al-hdrx_acd_dh"/>
    <property type="match status" value="1"/>
</dbReference>
<evidence type="ECO:0000256" key="6">
    <source>
        <dbReference type="PIRSR" id="PIRSR000138-1"/>
    </source>
</evidence>
<dbReference type="SUPFAM" id="SSF51395">
    <property type="entry name" value="FMN-linked oxidoreductases"/>
    <property type="match status" value="1"/>
</dbReference>
<dbReference type="PANTHER" id="PTHR10578:SF107">
    <property type="entry name" value="2-HYDROXYACID OXIDASE 1"/>
    <property type="match status" value="1"/>
</dbReference>
<keyword evidence="10" id="KW-1185">Reference proteome</keyword>
<evidence type="ECO:0000256" key="7">
    <source>
        <dbReference type="PIRSR" id="PIRSR000138-2"/>
    </source>
</evidence>
<feature type="binding site" evidence="7">
    <location>
        <begin position="343"/>
        <end position="344"/>
    </location>
    <ligand>
        <name>FMN</name>
        <dbReference type="ChEBI" id="CHEBI:58210"/>
    </ligand>
</feature>
<comment type="cofactor">
    <cofactor evidence="1">
        <name>FMN</name>
        <dbReference type="ChEBI" id="CHEBI:58210"/>
    </cofactor>
</comment>
<keyword evidence="4" id="KW-0560">Oxidoreductase</keyword>
<keyword evidence="3 7" id="KW-0288">FMN</keyword>
<dbReference type="EMBL" id="FOAJ01000003">
    <property type="protein sequence ID" value="SEK70091.1"/>
    <property type="molecule type" value="Genomic_DNA"/>
</dbReference>
<feature type="binding site" evidence="7">
    <location>
        <position position="141"/>
    </location>
    <ligand>
        <name>FMN</name>
        <dbReference type="ChEBI" id="CHEBI:58210"/>
    </ligand>
</feature>
<dbReference type="InterPro" id="IPR037396">
    <property type="entry name" value="FMN_HAD"/>
</dbReference>
<evidence type="ECO:0000256" key="5">
    <source>
        <dbReference type="ARBA" id="ARBA00024042"/>
    </source>
</evidence>
<feature type="binding site" evidence="7">
    <location>
        <position position="143"/>
    </location>
    <ligand>
        <name>glyoxylate</name>
        <dbReference type="ChEBI" id="CHEBI:36655"/>
    </ligand>
</feature>
<feature type="binding site" evidence="7">
    <location>
        <position position="178"/>
    </location>
    <ligand>
        <name>glyoxylate</name>
        <dbReference type="ChEBI" id="CHEBI:36655"/>
    </ligand>
</feature>
<dbReference type="Pfam" id="PF01070">
    <property type="entry name" value="FMN_dh"/>
    <property type="match status" value="1"/>
</dbReference>
<evidence type="ECO:0000313" key="9">
    <source>
        <dbReference type="EMBL" id="SEK70091.1"/>
    </source>
</evidence>
<dbReference type="InterPro" id="IPR012133">
    <property type="entry name" value="Alpha-hydoxy_acid_DH_FMN"/>
</dbReference>
<feature type="domain" description="FMN hydroxy acid dehydrogenase" evidence="8">
    <location>
        <begin position="12"/>
        <end position="394"/>
    </location>
</feature>
<accession>A0A1H7J5T2</accession>
<evidence type="ECO:0000313" key="10">
    <source>
        <dbReference type="Proteomes" id="UP000199120"/>
    </source>
</evidence>
<feature type="binding site" evidence="7">
    <location>
        <position position="287"/>
    </location>
    <ligand>
        <name>FMN</name>
        <dbReference type="ChEBI" id="CHEBI:58210"/>
    </ligand>
</feature>
<evidence type="ECO:0000256" key="2">
    <source>
        <dbReference type="ARBA" id="ARBA00022630"/>
    </source>
</evidence>
<evidence type="ECO:0000256" key="4">
    <source>
        <dbReference type="ARBA" id="ARBA00023002"/>
    </source>
</evidence>
<keyword evidence="2 7" id="KW-0285">Flavoprotein</keyword>
<sequence length="409" mass="44619">MWPTSRTHYAGRRVERAVAIEDLRRAAHRRLPAFVAEYLEGGAEREVTLARNRDAFSQRTLAPRALVDVSAVNLSTTLFGQTLPLPLVVAPTGLNGLLTDQGDLRLAAAASQAGVPFAQSMVSMATIDAVAARLHTPHWMQLYVLRDRDFVLHLIDRALAAHCSALVLTVDGPVYGNREWDRRHYVRPAVLGWPSRIETLAHPRWLADIWRRGRGPRFVNVEAFTGTRMSAPQTAHWLRERMDASLNWNDLAWLRERWPRLLIVKGLLAADDVRRAIDAGVDGVVLSNHGGRQLDLVGSPLDLLPEVASFAKGRIALLMDGGIRRGSDIAQALALGADAVLVGRAALYGLAAAGEDGAARALAILADELARTMALLGRPSVNALDETIFACEAEPRPATTNGRRSVRVA</sequence>
<comment type="similarity">
    <text evidence="5">Belongs to the FMN-dependent alpha-hydroxy acid dehydrogenase family.</text>
</comment>
<feature type="active site" description="Proton acceptor" evidence="6">
    <location>
        <position position="289"/>
    </location>
</feature>
<evidence type="ECO:0000259" key="8">
    <source>
        <dbReference type="PROSITE" id="PS51349"/>
    </source>
</evidence>
<evidence type="ECO:0000256" key="3">
    <source>
        <dbReference type="ARBA" id="ARBA00022643"/>
    </source>
</evidence>
<dbReference type="AlphaFoldDB" id="A0A1H7J5T2"/>
<feature type="binding site" evidence="7">
    <location>
        <position position="265"/>
    </location>
    <ligand>
        <name>FMN</name>
        <dbReference type="ChEBI" id="CHEBI:58210"/>
    </ligand>
</feature>
<feature type="binding site" evidence="7">
    <location>
        <position position="38"/>
    </location>
    <ligand>
        <name>glyoxylate</name>
        <dbReference type="ChEBI" id="CHEBI:36655"/>
    </ligand>
</feature>
<dbReference type="PROSITE" id="PS51349">
    <property type="entry name" value="FMN_HYDROXY_ACID_DH_2"/>
    <property type="match status" value="1"/>
</dbReference>